<dbReference type="InterPro" id="IPR050288">
    <property type="entry name" value="Cellulose_deg_GH3"/>
</dbReference>
<comment type="similarity">
    <text evidence="1">Belongs to the glycosyl hydrolase 3 family.</text>
</comment>
<dbReference type="EMBL" id="BMMU01000015">
    <property type="protein sequence ID" value="GGJ44152.1"/>
    <property type="molecule type" value="Genomic_DNA"/>
</dbReference>
<reference evidence="7" key="2">
    <citation type="submission" date="2020-09" db="EMBL/GenBank/DDBJ databases">
        <authorList>
            <person name="Sun Q."/>
            <person name="Zhou Y."/>
        </authorList>
    </citation>
    <scope>NUCLEOTIDE SEQUENCE</scope>
    <source>
        <strain evidence="7">CGMCC 4.7272</strain>
    </source>
</reference>
<feature type="domain" description="CBM6" evidence="6">
    <location>
        <begin position="159"/>
        <end position="281"/>
    </location>
</feature>
<dbReference type="Gene3D" id="2.60.40.10">
    <property type="entry name" value="Immunoglobulins"/>
    <property type="match status" value="1"/>
</dbReference>
<dbReference type="FunFam" id="2.60.40.10:FF:000495">
    <property type="entry name" value="Periplasmic beta-glucosidase"/>
    <property type="match status" value="1"/>
</dbReference>
<dbReference type="AlphaFoldDB" id="A0A917L4K7"/>
<dbReference type="RefSeq" id="WP_229695367.1">
    <property type="nucleotide sequence ID" value="NZ_BAABER010000026.1"/>
</dbReference>
<dbReference type="InterPro" id="IPR005084">
    <property type="entry name" value="CBM6"/>
</dbReference>
<dbReference type="Proteomes" id="UP000625682">
    <property type="component" value="Unassembled WGS sequence"/>
</dbReference>
<keyword evidence="3" id="KW-0378">Hydrolase</keyword>
<dbReference type="GO" id="GO:0030246">
    <property type="term" value="F:carbohydrate binding"/>
    <property type="evidence" value="ECO:0007669"/>
    <property type="project" value="InterPro"/>
</dbReference>
<organism evidence="7 8">
    <name type="scientific">Streptomyces lacrimifluminis</name>
    <dbReference type="NCBI Taxonomy" id="1500077"/>
    <lineage>
        <taxon>Bacteria</taxon>
        <taxon>Bacillati</taxon>
        <taxon>Actinomycetota</taxon>
        <taxon>Actinomycetes</taxon>
        <taxon>Kitasatosporales</taxon>
        <taxon>Streptomycetaceae</taxon>
        <taxon>Streptomyces</taxon>
    </lineage>
</organism>
<dbReference type="InterPro" id="IPR008979">
    <property type="entry name" value="Galactose-bd-like_sf"/>
</dbReference>
<evidence type="ECO:0000256" key="2">
    <source>
        <dbReference type="ARBA" id="ARBA00022729"/>
    </source>
</evidence>
<dbReference type="CDD" id="cd04084">
    <property type="entry name" value="CBM6_xylanase-like"/>
    <property type="match status" value="1"/>
</dbReference>
<dbReference type="Pfam" id="PF03422">
    <property type="entry name" value="CBM_6"/>
    <property type="match status" value="1"/>
</dbReference>
<comment type="function">
    <text evidence="4">Catalyzes the hydrolysis of a non-reducing terminal alpha-L-arabinopyranosidic linkage in ginsenoside Rb2 (alpha-L-arabinopyranosyl-(1-&gt;6)-alpha-D-glucopyranosyl) to release alpha-D-glucopyranosyl (Rd). It is not able to hydrolyze alpha-L-arabinofuranosyl-(1-&gt;6)-alpha-D-glucopyranosyl (Rc).</text>
</comment>
<dbReference type="PANTHER" id="PTHR42715:SF10">
    <property type="entry name" value="BETA-GLUCOSIDASE"/>
    <property type="match status" value="1"/>
</dbReference>
<gene>
    <name evidence="7" type="ORF">GCM10012282_46340</name>
</gene>
<dbReference type="SMART" id="SM00606">
    <property type="entry name" value="CBD_IV"/>
    <property type="match status" value="1"/>
</dbReference>
<dbReference type="Gene3D" id="2.60.120.260">
    <property type="entry name" value="Galactose-binding domain-like"/>
    <property type="match status" value="1"/>
</dbReference>
<dbReference type="SUPFAM" id="SSF49785">
    <property type="entry name" value="Galactose-binding domain-like"/>
    <property type="match status" value="1"/>
</dbReference>
<evidence type="ECO:0000256" key="1">
    <source>
        <dbReference type="ARBA" id="ARBA00005336"/>
    </source>
</evidence>
<dbReference type="PANTHER" id="PTHR42715">
    <property type="entry name" value="BETA-GLUCOSIDASE"/>
    <property type="match status" value="1"/>
</dbReference>
<dbReference type="InterPro" id="IPR013783">
    <property type="entry name" value="Ig-like_fold"/>
</dbReference>
<protein>
    <recommendedName>
        <fullName evidence="5">Exo-alpha-(1-&gt;6)-L-arabinopyranosidase</fullName>
    </recommendedName>
</protein>
<dbReference type="SMART" id="SM01217">
    <property type="entry name" value="Fn3_like"/>
    <property type="match status" value="1"/>
</dbReference>
<dbReference type="GO" id="GO:0008422">
    <property type="term" value="F:beta-glucosidase activity"/>
    <property type="evidence" value="ECO:0007669"/>
    <property type="project" value="UniProtKB-ARBA"/>
</dbReference>
<evidence type="ECO:0000259" key="6">
    <source>
        <dbReference type="PROSITE" id="PS51175"/>
    </source>
</evidence>
<dbReference type="InterPro" id="IPR006584">
    <property type="entry name" value="Cellulose-bd_IV"/>
</dbReference>
<evidence type="ECO:0000256" key="4">
    <source>
        <dbReference type="ARBA" id="ARBA00058905"/>
    </source>
</evidence>
<name>A0A917L4K7_9ACTN</name>
<dbReference type="InterPro" id="IPR026891">
    <property type="entry name" value="Fn3-like"/>
</dbReference>
<proteinExistence type="inferred from homology"/>
<accession>A0A917L4K7</accession>
<keyword evidence="2" id="KW-0732">Signal</keyword>
<evidence type="ECO:0000313" key="8">
    <source>
        <dbReference type="Proteomes" id="UP000625682"/>
    </source>
</evidence>
<evidence type="ECO:0000256" key="3">
    <source>
        <dbReference type="ARBA" id="ARBA00022801"/>
    </source>
</evidence>
<dbReference type="GO" id="GO:0005975">
    <property type="term" value="P:carbohydrate metabolic process"/>
    <property type="evidence" value="ECO:0007669"/>
    <property type="project" value="UniProtKB-ARBA"/>
</dbReference>
<keyword evidence="8" id="KW-1185">Reference proteome</keyword>
<dbReference type="Pfam" id="PF14310">
    <property type="entry name" value="Fn3-like"/>
    <property type="match status" value="1"/>
</dbReference>
<evidence type="ECO:0000313" key="7">
    <source>
        <dbReference type="EMBL" id="GGJ44152.1"/>
    </source>
</evidence>
<evidence type="ECO:0000256" key="5">
    <source>
        <dbReference type="ARBA" id="ARBA00074219"/>
    </source>
</evidence>
<sequence length="288" mass="30644">MGSPSRSAAHRLPFRPAPLYAFGHGLSYTDFTYGDLVLSRPTVAQDGALHVHVTLSNTGTRSGSEVVQLYVRALDARYEAPRLRLADFRKVRLEPGASREVAFRLAAEQLAHWDVATGAFTVDPGAYEVLVARSAEHVVRTAPLTVTGPAPAPREVVGRRIRAADFDDYADVTLVDATRVAGDAVTPADPARPATLLFRSVDLSGAARFEAEVACEGPGPGAARLEVRAGERLLAELAPPVTGSRYTWTTVTADTAAPGDGSHDLRLTLHGDFRLSSFLFGASGIETA</sequence>
<reference evidence="7" key="1">
    <citation type="journal article" date="2014" name="Int. J. Syst. Evol. Microbiol.">
        <title>Complete genome sequence of Corynebacterium casei LMG S-19264T (=DSM 44701T), isolated from a smear-ripened cheese.</title>
        <authorList>
            <consortium name="US DOE Joint Genome Institute (JGI-PGF)"/>
            <person name="Walter F."/>
            <person name="Albersmeier A."/>
            <person name="Kalinowski J."/>
            <person name="Ruckert C."/>
        </authorList>
    </citation>
    <scope>NUCLEOTIDE SEQUENCE</scope>
    <source>
        <strain evidence="7">CGMCC 4.7272</strain>
    </source>
</reference>
<dbReference type="PROSITE" id="PS51175">
    <property type="entry name" value="CBM6"/>
    <property type="match status" value="1"/>
</dbReference>
<comment type="caution">
    <text evidence="7">The sequence shown here is derived from an EMBL/GenBank/DDBJ whole genome shotgun (WGS) entry which is preliminary data.</text>
</comment>